<sequence>MRRDIRIAVIGAGLGGMTTAGLLQRAGFKVQVFEQAAAFSRIGAGIHLSPNVMKVMRRLGIETTLTDIGLHPDAFVSRKWDTGEVLFELPFHPQNEAHFGAAYINVHRGDLHQVLESALDHGTVAFGHKLRAMEERHGIVHLAFENGAKAEADLVIGADGVNSRVREYLLGTEKPRYSGHVAHRAVFPAALLNGLPIRACTKWWGEGSHILVYYMTQAREEVYVVSSVPHREWTSPQSFLPCDRDAFIAAFDGYHPELQQVVAAAPEVTMWPVFDREPVDCWSRGNVVLLGDACHPLRPYMASGAAMAIEDGAVLARCLADIGHDDPATAFSWYAANRMPRTNKVQRISVANTWFRGPTDPDWLFCYDACAVPLLAPQEAPRELA</sequence>
<dbReference type="InterPro" id="IPR002938">
    <property type="entry name" value="FAD-bd"/>
</dbReference>
<dbReference type="PRINTS" id="PR00420">
    <property type="entry name" value="RNGMNOXGNASE"/>
</dbReference>
<dbReference type="InterPro" id="IPR050493">
    <property type="entry name" value="FAD-dep_Monooxygenase_BioMet"/>
</dbReference>
<dbReference type="AlphaFoldDB" id="A0A974PKL3"/>
<evidence type="ECO:0000256" key="5">
    <source>
        <dbReference type="ARBA" id="ARBA00023033"/>
    </source>
</evidence>
<dbReference type="InterPro" id="IPR036188">
    <property type="entry name" value="FAD/NAD-bd_sf"/>
</dbReference>
<evidence type="ECO:0000256" key="2">
    <source>
        <dbReference type="ARBA" id="ARBA00022630"/>
    </source>
</evidence>
<keyword evidence="4" id="KW-0560">Oxidoreductase</keyword>
<accession>A0A974PKL3</accession>
<dbReference type="SUPFAM" id="SSF54373">
    <property type="entry name" value="FAD-linked reductases, C-terminal domain"/>
    <property type="match status" value="1"/>
</dbReference>
<evidence type="ECO:0000256" key="4">
    <source>
        <dbReference type="ARBA" id="ARBA00023002"/>
    </source>
</evidence>
<evidence type="ECO:0000256" key="3">
    <source>
        <dbReference type="ARBA" id="ARBA00022827"/>
    </source>
</evidence>
<dbReference type="GO" id="GO:0071949">
    <property type="term" value="F:FAD binding"/>
    <property type="evidence" value="ECO:0007669"/>
    <property type="project" value="InterPro"/>
</dbReference>
<reference evidence="7 8" key="1">
    <citation type="submission" date="2020-10" db="EMBL/GenBank/DDBJ databases">
        <title>Degradation of 1,4-Dioxane by Xanthobacter sp. YN2, via a Novel Group-2 Soluble Di-Iron Monooxygenase.</title>
        <authorList>
            <person name="Ma F."/>
            <person name="Wang Y."/>
            <person name="Yang J."/>
            <person name="Guo H."/>
            <person name="Su D."/>
            <person name="Yu L."/>
        </authorList>
    </citation>
    <scope>NUCLEOTIDE SEQUENCE [LARGE SCALE GENOMIC DNA]</scope>
    <source>
        <strain evidence="7 8">YN2</strain>
    </source>
</reference>
<dbReference type="Proteomes" id="UP000596427">
    <property type="component" value="Chromosome"/>
</dbReference>
<keyword evidence="5 7" id="KW-0503">Monooxygenase</keyword>
<dbReference type="SUPFAM" id="SSF51905">
    <property type="entry name" value="FAD/NAD(P)-binding domain"/>
    <property type="match status" value="1"/>
</dbReference>
<organism evidence="7 8">
    <name type="scientific">Xanthobacter dioxanivorans</name>
    <dbReference type="NCBI Taxonomy" id="2528964"/>
    <lineage>
        <taxon>Bacteria</taxon>
        <taxon>Pseudomonadati</taxon>
        <taxon>Pseudomonadota</taxon>
        <taxon>Alphaproteobacteria</taxon>
        <taxon>Hyphomicrobiales</taxon>
        <taxon>Xanthobacteraceae</taxon>
        <taxon>Xanthobacter</taxon>
    </lineage>
</organism>
<comment type="cofactor">
    <cofactor evidence="1">
        <name>FAD</name>
        <dbReference type="ChEBI" id="CHEBI:57692"/>
    </cofactor>
</comment>
<keyword evidence="3" id="KW-0274">FAD</keyword>
<dbReference type="KEGG" id="xdi:EZH22_19720"/>
<dbReference type="PANTHER" id="PTHR13789">
    <property type="entry name" value="MONOOXYGENASE"/>
    <property type="match status" value="1"/>
</dbReference>
<protein>
    <submittedName>
        <fullName evidence="7">FAD-dependent monooxygenase</fullName>
    </submittedName>
</protein>
<name>A0A974PKL3_9HYPH</name>
<dbReference type="Pfam" id="PF01494">
    <property type="entry name" value="FAD_binding_3"/>
    <property type="match status" value="1"/>
</dbReference>
<proteinExistence type="predicted"/>
<dbReference type="Gene3D" id="3.50.50.60">
    <property type="entry name" value="FAD/NAD(P)-binding domain"/>
    <property type="match status" value="1"/>
</dbReference>
<dbReference type="EMBL" id="CP063362">
    <property type="protein sequence ID" value="QRG05310.1"/>
    <property type="molecule type" value="Genomic_DNA"/>
</dbReference>
<feature type="domain" description="FAD-binding" evidence="6">
    <location>
        <begin position="6"/>
        <end position="345"/>
    </location>
</feature>
<dbReference type="GO" id="GO:0004497">
    <property type="term" value="F:monooxygenase activity"/>
    <property type="evidence" value="ECO:0007669"/>
    <property type="project" value="UniProtKB-KW"/>
</dbReference>
<keyword evidence="8" id="KW-1185">Reference proteome</keyword>
<evidence type="ECO:0000256" key="1">
    <source>
        <dbReference type="ARBA" id="ARBA00001974"/>
    </source>
</evidence>
<keyword evidence="2" id="KW-0285">Flavoprotein</keyword>
<gene>
    <name evidence="7" type="ORF">EZH22_19720</name>
</gene>
<evidence type="ECO:0000313" key="7">
    <source>
        <dbReference type="EMBL" id="QRG05310.1"/>
    </source>
</evidence>
<evidence type="ECO:0000259" key="6">
    <source>
        <dbReference type="Pfam" id="PF01494"/>
    </source>
</evidence>
<dbReference type="PANTHER" id="PTHR13789:SF318">
    <property type="entry name" value="GERANYLGERANYL DIPHOSPHATE REDUCTASE"/>
    <property type="match status" value="1"/>
</dbReference>
<evidence type="ECO:0000313" key="8">
    <source>
        <dbReference type="Proteomes" id="UP000596427"/>
    </source>
</evidence>
<dbReference type="RefSeq" id="WP_231711057.1">
    <property type="nucleotide sequence ID" value="NZ_CP063362.1"/>
</dbReference>